<evidence type="ECO:0000256" key="1">
    <source>
        <dbReference type="SAM" id="MobiDB-lite"/>
    </source>
</evidence>
<organism evidence="2 3">
    <name type="scientific">Niastella populi</name>
    <dbReference type="NCBI Taxonomy" id="550983"/>
    <lineage>
        <taxon>Bacteria</taxon>
        <taxon>Pseudomonadati</taxon>
        <taxon>Bacteroidota</taxon>
        <taxon>Chitinophagia</taxon>
        <taxon>Chitinophagales</taxon>
        <taxon>Chitinophagaceae</taxon>
        <taxon>Niastella</taxon>
    </lineage>
</organism>
<dbReference type="Proteomes" id="UP000192276">
    <property type="component" value="Unassembled WGS sequence"/>
</dbReference>
<protein>
    <submittedName>
        <fullName evidence="2">Uncharacterized protein</fullName>
    </submittedName>
</protein>
<comment type="caution">
    <text evidence="2">The sequence shown here is derived from an EMBL/GenBank/DDBJ whole genome shotgun (WGS) entry which is preliminary data.</text>
</comment>
<proteinExistence type="predicted"/>
<feature type="region of interest" description="Disordered" evidence="1">
    <location>
        <begin position="1"/>
        <end position="27"/>
    </location>
</feature>
<name>A0A1V9GCQ6_9BACT</name>
<evidence type="ECO:0000313" key="2">
    <source>
        <dbReference type="EMBL" id="OQP68354.1"/>
    </source>
</evidence>
<evidence type="ECO:0000313" key="3">
    <source>
        <dbReference type="Proteomes" id="UP000192276"/>
    </source>
</evidence>
<reference evidence="3" key="1">
    <citation type="submission" date="2016-04" db="EMBL/GenBank/DDBJ databases">
        <authorList>
            <person name="Chen L."/>
            <person name="Zhuang W."/>
            <person name="Wang G."/>
        </authorList>
    </citation>
    <scope>NUCLEOTIDE SEQUENCE [LARGE SCALE GENOMIC DNA]</scope>
    <source>
        <strain evidence="3">208</strain>
    </source>
</reference>
<dbReference type="EMBL" id="LWBP01000001">
    <property type="protein sequence ID" value="OQP68354.1"/>
    <property type="molecule type" value="Genomic_DNA"/>
</dbReference>
<dbReference type="AlphaFoldDB" id="A0A1V9GCQ6"/>
<sequence>MGEQVRSNAELVKSKTDQESQLPGQPFQKPGWYNENLKSFFKYPVGIVKIRKVLLKTWLGKVRLNIKYDKHCFRQEIDV</sequence>
<accession>A0A1V9GCQ6</accession>
<gene>
    <name evidence="2" type="ORF">A4R26_00660</name>
</gene>
<keyword evidence="3" id="KW-1185">Reference proteome</keyword>